<keyword evidence="4" id="KW-0804">Transcription</keyword>
<sequence length="302" mass="33801">MNKPPINWVRSFEVAARHRNLSHAARELGVTHGAVSRQVAQLEAFLELTLVERSNAGLELTAHGARVAESLHEAFGQIDRAFEELKPGLRQLTVTILPSFAVHWLVSRLGRFYAAHPDFEIRLLTTRRLVDLNREEVDLGLRYGRGGWPGLEDELLLEDRLYPVTAPDLARRLDMRALDGFARHIVHSDAVIDHENWLSWLDAAGYGRADLSRQPVYDDTGIAMQAALQGQAVILGRSSLVETHIAAGRLVRLSDVEIQSPMAMYLAYRKGGRRRRELAAFCNWIRSEAAGSQDQNLVSGCL</sequence>
<dbReference type="Pfam" id="PF03466">
    <property type="entry name" value="LysR_substrate"/>
    <property type="match status" value="1"/>
</dbReference>
<dbReference type="InterPro" id="IPR005119">
    <property type="entry name" value="LysR_subst-bd"/>
</dbReference>
<dbReference type="GO" id="GO:0003700">
    <property type="term" value="F:DNA-binding transcription factor activity"/>
    <property type="evidence" value="ECO:0007669"/>
    <property type="project" value="InterPro"/>
</dbReference>
<proteinExistence type="inferred from homology"/>
<dbReference type="PANTHER" id="PTHR30537">
    <property type="entry name" value="HTH-TYPE TRANSCRIPTIONAL REGULATOR"/>
    <property type="match status" value="1"/>
</dbReference>
<dbReference type="InterPro" id="IPR000847">
    <property type="entry name" value="LysR_HTH_N"/>
</dbReference>
<dbReference type="GO" id="GO:0006351">
    <property type="term" value="P:DNA-templated transcription"/>
    <property type="evidence" value="ECO:0007669"/>
    <property type="project" value="TreeGrafter"/>
</dbReference>
<evidence type="ECO:0000313" key="6">
    <source>
        <dbReference type="EMBL" id="RED44830.1"/>
    </source>
</evidence>
<evidence type="ECO:0000256" key="4">
    <source>
        <dbReference type="ARBA" id="ARBA00023163"/>
    </source>
</evidence>
<accession>A0A3D9H5P5</accession>
<dbReference type="SUPFAM" id="SSF53850">
    <property type="entry name" value="Periplasmic binding protein-like II"/>
    <property type="match status" value="1"/>
</dbReference>
<evidence type="ECO:0000256" key="1">
    <source>
        <dbReference type="ARBA" id="ARBA00009437"/>
    </source>
</evidence>
<evidence type="ECO:0000256" key="2">
    <source>
        <dbReference type="ARBA" id="ARBA00023015"/>
    </source>
</evidence>
<feature type="domain" description="HTH lysR-type" evidence="5">
    <location>
        <begin position="4"/>
        <end position="61"/>
    </location>
</feature>
<comment type="caution">
    <text evidence="6">The sequence shown here is derived from an EMBL/GenBank/DDBJ whole genome shotgun (WGS) entry which is preliminary data.</text>
</comment>
<dbReference type="GO" id="GO:0043565">
    <property type="term" value="F:sequence-specific DNA binding"/>
    <property type="evidence" value="ECO:0007669"/>
    <property type="project" value="TreeGrafter"/>
</dbReference>
<evidence type="ECO:0000313" key="7">
    <source>
        <dbReference type="Proteomes" id="UP000256845"/>
    </source>
</evidence>
<dbReference type="InterPro" id="IPR036390">
    <property type="entry name" value="WH_DNA-bd_sf"/>
</dbReference>
<name>A0A3D9H5P5_9PROT</name>
<organism evidence="6 7">
    <name type="scientific">Aestuariispira insulae</name>
    <dbReference type="NCBI Taxonomy" id="1461337"/>
    <lineage>
        <taxon>Bacteria</taxon>
        <taxon>Pseudomonadati</taxon>
        <taxon>Pseudomonadota</taxon>
        <taxon>Alphaproteobacteria</taxon>
        <taxon>Rhodospirillales</taxon>
        <taxon>Kiloniellaceae</taxon>
        <taxon>Aestuariispira</taxon>
    </lineage>
</organism>
<evidence type="ECO:0000256" key="3">
    <source>
        <dbReference type="ARBA" id="ARBA00023125"/>
    </source>
</evidence>
<dbReference type="CDD" id="cd08432">
    <property type="entry name" value="PBP2_GcdR_TrpI_HvrB_AmpR_like"/>
    <property type="match status" value="1"/>
</dbReference>
<keyword evidence="2" id="KW-0805">Transcription regulation</keyword>
<reference evidence="6 7" key="1">
    <citation type="submission" date="2018-07" db="EMBL/GenBank/DDBJ databases">
        <title>Genomic Encyclopedia of Type Strains, Phase III (KMG-III): the genomes of soil and plant-associated and newly described type strains.</title>
        <authorList>
            <person name="Whitman W."/>
        </authorList>
    </citation>
    <scope>NUCLEOTIDE SEQUENCE [LARGE SCALE GENOMIC DNA]</scope>
    <source>
        <strain evidence="6 7">CECT 8488</strain>
    </source>
</reference>
<dbReference type="PANTHER" id="PTHR30537:SF79">
    <property type="entry name" value="TRANSCRIPTIONAL REGULATOR-RELATED"/>
    <property type="match status" value="1"/>
</dbReference>
<keyword evidence="7" id="KW-1185">Reference proteome</keyword>
<dbReference type="Gene3D" id="3.40.190.10">
    <property type="entry name" value="Periplasmic binding protein-like II"/>
    <property type="match status" value="2"/>
</dbReference>
<dbReference type="PROSITE" id="PS50931">
    <property type="entry name" value="HTH_LYSR"/>
    <property type="match status" value="1"/>
</dbReference>
<dbReference type="InterPro" id="IPR036388">
    <property type="entry name" value="WH-like_DNA-bd_sf"/>
</dbReference>
<dbReference type="Pfam" id="PF00126">
    <property type="entry name" value="HTH_1"/>
    <property type="match status" value="1"/>
</dbReference>
<dbReference type="SUPFAM" id="SSF46785">
    <property type="entry name" value="Winged helix' DNA-binding domain"/>
    <property type="match status" value="1"/>
</dbReference>
<dbReference type="Proteomes" id="UP000256845">
    <property type="component" value="Unassembled WGS sequence"/>
</dbReference>
<comment type="similarity">
    <text evidence="1">Belongs to the LysR transcriptional regulatory family.</text>
</comment>
<dbReference type="Gene3D" id="1.10.10.10">
    <property type="entry name" value="Winged helix-like DNA-binding domain superfamily/Winged helix DNA-binding domain"/>
    <property type="match status" value="1"/>
</dbReference>
<gene>
    <name evidence="6" type="ORF">DFP90_11335</name>
</gene>
<dbReference type="EMBL" id="QRDW01000013">
    <property type="protein sequence ID" value="RED44830.1"/>
    <property type="molecule type" value="Genomic_DNA"/>
</dbReference>
<evidence type="ECO:0000259" key="5">
    <source>
        <dbReference type="PROSITE" id="PS50931"/>
    </source>
</evidence>
<dbReference type="AlphaFoldDB" id="A0A3D9H5P5"/>
<dbReference type="InterPro" id="IPR058163">
    <property type="entry name" value="LysR-type_TF_proteobact-type"/>
</dbReference>
<keyword evidence="3" id="KW-0238">DNA-binding</keyword>
<protein>
    <submittedName>
        <fullName evidence="6">LysR family glycine cleavage system transcriptional activator</fullName>
    </submittedName>
</protein>